<evidence type="ECO:0000256" key="5">
    <source>
        <dbReference type="ARBA" id="ARBA00022989"/>
    </source>
</evidence>
<reference evidence="8" key="1">
    <citation type="journal article" date="2014" name="Front. Microbiol.">
        <title>High frequency of phylogenetically diverse reductive dehalogenase-homologous genes in deep subseafloor sedimentary metagenomes.</title>
        <authorList>
            <person name="Kawai M."/>
            <person name="Futagami T."/>
            <person name="Toyoda A."/>
            <person name="Takaki Y."/>
            <person name="Nishi S."/>
            <person name="Hori S."/>
            <person name="Arai W."/>
            <person name="Tsubouchi T."/>
            <person name="Morono Y."/>
            <person name="Uchiyama I."/>
            <person name="Ito T."/>
            <person name="Fujiyama A."/>
            <person name="Inagaki F."/>
            <person name="Takami H."/>
        </authorList>
    </citation>
    <scope>NUCLEOTIDE SEQUENCE</scope>
    <source>
        <strain evidence="8">Expedition CK06-06</strain>
    </source>
</reference>
<evidence type="ECO:0000256" key="2">
    <source>
        <dbReference type="ARBA" id="ARBA00022448"/>
    </source>
</evidence>
<evidence type="ECO:0008006" key="9">
    <source>
        <dbReference type="Google" id="ProtNLM"/>
    </source>
</evidence>
<feature type="transmembrane region" description="Helical" evidence="7">
    <location>
        <begin position="170"/>
        <end position="188"/>
    </location>
</feature>
<gene>
    <name evidence="8" type="ORF">S01H1_28107</name>
</gene>
<evidence type="ECO:0000256" key="4">
    <source>
        <dbReference type="ARBA" id="ARBA00022692"/>
    </source>
</evidence>
<organism evidence="8">
    <name type="scientific">marine sediment metagenome</name>
    <dbReference type="NCBI Taxonomy" id="412755"/>
    <lineage>
        <taxon>unclassified sequences</taxon>
        <taxon>metagenomes</taxon>
        <taxon>ecological metagenomes</taxon>
    </lineage>
</organism>
<dbReference type="EMBL" id="BARS01017159">
    <property type="protein sequence ID" value="GAF94873.1"/>
    <property type="molecule type" value="Genomic_DNA"/>
</dbReference>
<comment type="caution">
    <text evidence="8">The sequence shown here is derived from an EMBL/GenBank/DDBJ whole genome shotgun (WGS) entry which is preliminary data.</text>
</comment>
<keyword evidence="4 7" id="KW-0812">Transmembrane</keyword>
<dbReference type="PANTHER" id="PTHR30269">
    <property type="entry name" value="TRANSMEMBRANE PROTEIN YFCA"/>
    <property type="match status" value="1"/>
</dbReference>
<evidence type="ECO:0000256" key="7">
    <source>
        <dbReference type="SAM" id="Phobius"/>
    </source>
</evidence>
<dbReference type="InterPro" id="IPR002781">
    <property type="entry name" value="TM_pro_TauE-like"/>
</dbReference>
<keyword evidence="2" id="KW-0813">Transport</keyword>
<dbReference type="PANTHER" id="PTHR30269:SF37">
    <property type="entry name" value="MEMBRANE TRANSPORTER PROTEIN"/>
    <property type="match status" value="1"/>
</dbReference>
<comment type="subcellular location">
    <subcellularLocation>
        <location evidence="1">Cell membrane</location>
        <topology evidence="1">Multi-pass membrane protein</topology>
    </subcellularLocation>
</comment>
<dbReference type="Pfam" id="PF01925">
    <property type="entry name" value="TauE"/>
    <property type="match status" value="1"/>
</dbReference>
<proteinExistence type="predicted"/>
<evidence type="ECO:0000256" key="3">
    <source>
        <dbReference type="ARBA" id="ARBA00022475"/>
    </source>
</evidence>
<evidence type="ECO:0000256" key="6">
    <source>
        <dbReference type="ARBA" id="ARBA00023136"/>
    </source>
</evidence>
<evidence type="ECO:0000313" key="8">
    <source>
        <dbReference type="EMBL" id="GAF94873.1"/>
    </source>
</evidence>
<feature type="transmembrane region" description="Helical" evidence="7">
    <location>
        <begin position="72"/>
        <end position="92"/>
    </location>
</feature>
<protein>
    <recommendedName>
        <fullName evidence="9">Membrane transporter protein</fullName>
    </recommendedName>
</protein>
<sequence length="214" mass="24461">GGLVISFTVLSFLLETKDMIFLGLYVATIASTFVIITDHKSFSKKMFVFMFPIAFVGTILGVLLFSYLSNIILLKVFALFLLIFSLKSLFFDKVDIKNLFFQRIFLFFGGLLQGLFGTGGPFTVMAIKDKFSNKSQLRTTMASFFIVFNLVRVVQLTIQGSFDADYILSYWWLVFVLFVSIYTGYKIHLKINEHYFKLGINTLILFASIVLLVR</sequence>
<evidence type="ECO:0000256" key="1">
    <source>
        <dbReference type="ARBA" id="ARBA00004651"/>
    </source>
</evidence>
<accession>X0TMT3</accession>
<dbReference type="GO" id="GO:0005886">
    <property type="term" value="C:plasma membrane"/>
    <property type="evidence" value="ECO:0007669"/>
    <property type="project" value="UniProtKB-SubCell"/>
</dbReference>
<dbReference type="InterPro" id="IPR052017">
    <property type="entry name" value="TSUP"/>
</dbReference>
<feature type="transmembrane region" description="Helical" evidence="7">
    <location>
        <begin position="19"/>
        <end position="36"/>
    </location>
</feature>
<name>X0TMT3_9ZZZZ</name>
<keyword evidence="6 7" id="KW-0472">Membrane</keyword>
<feature type="transmembrane region" description="Helical" evidence="7">
    <location>
        <begin position="48"/>
        <end position="66"/>
    </location>
</feature>
<feature type="non-terminal residue" evidence="8">
    <location>
        <position position="1"/>
    </location>
</feature>
<feature type="transmembrane region" description="Helical" evidence="7">
    <location>
        <begin position="104"/>
        <end position="127"/>
    </location>
</feature>
<keyword evidence="5 7" id="KW-1133">Transmembrane helix</keyword>
<dbReference type="AlphaFoldDB" id="X0TMT3"/>
<feature type="transmembrane region" description="Helical" evidence="7">
    <location>
        <begin position="139"/>
        <end position="158"/>
    </location>
</feature>
<feature type="transmembrane region" description="Helical" evidence="7">
    <location>
        <begin position="194"/>
        <end position="213"/>
    </location>
</feature>
<keyword evidence="3" id="KW-1003">Cell membrane</keyword>